<dbReference type="OrthoDB" id="9806791at2"/>
<dbReference type="InterPro" id="IPR011032">
    <property type="entry name" value="GroES-like_sf"/>
</dbReference>
<accession>U2DYR6</accession>
<dbReference type="RefSeq" id="WP_008826506.1">
    <property type="nucleotide sequence ID" value="NZ_AFNU02000001.1"/>
</dbReference>
<evidence type="ECO:0000313" key="6">
    <source>
        <dbReference type="Proteomes" id="UP000005707"/>
    </source>
</evidence>
<dbReference type="SUPFAM" id="SSF50129">
    <property type="entry name" value="GroES-like"/>
    <property type="match status" value="1"/>
</dbReference>
<keyword evidence="2 3" id="KW-0143">Chaperone</keyword>
<keyword evidence="3" id="KW-0963">Cytoplasm</keyword>
<dbReference type="GO" id="GO:0005737">
    <property type="term" value="C:cytoplasm"/>
    <property type="evidence" value="ECO:0007669"/>
    <property type="project" value="UniProtKB-SubCell"/>
</dbReference>
<dbReference type="FunCoup" id="U2DYR6">
    <property type="interactions" value="347"/>
</dbReference>
<dbReference type="CDD" id="cd00320">
    <property type="entry name" value="cpn10"/>
    <property type="match status" value="1"/>
</dbReference>
<name>U2DYR6_9MOLU</name>
<dbReference type="GO" id="GO:0044183">
    <property type="term" value="F:protein folding chaperone"/>
    <property type="evidence" value="ECO:0007669"/>
    <property type="project" value="InterPro"/>
</dbReference>
<evidence type="ECO:0000256" key="3">
    <source>
        <dbReference type="HAMAP-Rule" id="MF_00580"/>
    </source>
</evidence>
<evidence type="ECO:0000313" key="5">
    <source>
        <dbReference type="EMBL" id="ERJ13387.1"/>
    </source>
</evidence>
<dbReference type="HAMAP" id="MF_00580">
    <property type="entry name" value="CH10"/>
    <property type="match status" value="1"/>
</dbReference>
<dbReference type="GO" id="GO:0016491">
    <property type="term" value="F:oxidoreductase activity"/>
    <property type="evidence" value="ECO:0007669"/>
    <property type="project" value="UniProtKB-KW"/>
</dbReference>
<sequence>MIKPLGQRVLLEKVEVEKTTVSGIVLPDSVKEEKNIGKVVALGTGKKLDDGSRVEFDVKPGDRVVFSPYSTTETKVDGNEYLIIEEKEILAIID</sequence>
<dbReference type="GO" id="GO:0005524">
    <property type="term" value="F:ATP binding"/>
    <property type="evidence" value="ECO:0007669"/>
    <property type="project" value="InterPro"/>
</dbReference>
<dbReference type="InterPro" id="IPR020818">
    <property type="entry name" value="Chaperonin_GroES"/>
</dbReference>
<keyword evidence="6" id="KW-1185">Reference proteome</keyword>
<dbReference type="eggNOG" id="COG0234">
    <property type="taxonomic scope" value="Bacteria"/>
</dbReference>
<reference evidence="5 6" key="2">
    <citation type="journal article" date="2013" name="PLoS ONE">
        <title>INDIGO - INtegrated Data Warehouse of MIcrobial GenOmes with Examples from the Red Sea Extremophiles.</title>
        <authorList>
            <person name="Alam I."/>
            <person name="Antunes A."/>
            <person name="Kamau A.A."/>
            <person name="Ba Alawi W."/>
            <person name="Kalkatawi M."/>
            <person name="Stingl U."/>
            <person name="Bajic V.B."/>
        </authorList>
    </citation>
    <scope>NUCLEOTIDE SEQUENCE [LARGE SCALE GENOMIC DNA]</scope>
    <source>
        <strain evidence="5 6">SSD-17B</strain>
    </source>
</reference>
<dbReference type="FunFam" id="2.30.33.40:FF:000001">
    <property type="entry name" value="10 kDa chaperonin"/>
    <property type="match status" value="1"/>
</dbReference>
<dbReference type="GO" id="GO:0051087">
    <property type="term" value="F:protein-folding chaperone binding"/>
    <property type="evidence" value="ECO:0007669"/>
    <property type="project" value="TreeGrafter"/>
</dbReference>
<organism evidence="5 6">
    <name type="scientific">Haloplasma contractile SSD-17B</name>
    <dbReference type="NCBI Taxonomy" id="1033810"/>
    <lineage>
        <taxon>Bacteria</taxon>
        <taxon>Bacillati</taxon>
        <taxon>Mycoplasmatota</taxon>
        <taxon>Mollicutes</taxon>
        <taxon>Haloplasmatales</taxon>
        <taxon>Haloplasmataceae</taxon>
        <taxon>Haloplasma</taxon>
    </lineage>
</organism>
<dbReference type="AlphaFoldDB" id="U2DYR6"/>
<dbReference type="EMBL" id="AFNU02000001">
    <property type="protein sequence ID" value="ERJ13387.1"/>
    <property type="molecule type" value="Genomic_DNA"/>
</dbReference>
<proteinExistence type="inferred from homology"/>
<dbReference type="InterPro" id="IPR037124">
    <property type="entry name" value="Chaperonin_GroES_sf"/>
</dbReference>
<dbReference type="GO" id="GO:0046872">
    <property type="term" value="F:metal ion binding"/>
    <property type="evidence" value="ECO:0007669"/>
    <property type="project" value="TreeGrafter"/>
</dbReference>
<dbReference type="PRINTS" id="PR00297">
    <property type="entry name" value="CHAPERONIN10"/>
</dbReference>
<evidence type="ECO:0000256" key="1">
    <source>
        <dbReference type="ARBA" id="ARBA00006975"/>
    </source>
</evidence>
<dbReference type="Proteomes" id="UP000005707">
    <property type="component" value="Unassembled WGS sequence"/>
</dbReference>
<dbReference type="Pfam" id="PF00166">
    <property type="entry name" value="Cpn10"/>
    <property type="match status" value="1"/>
</dbReference>
<dbReference type="Gene3D" id="2.30.33.40">
    <property type="entry name" value="GroES chaperonin"/>
    <property type="match status" value="1"/>
</dbReference>
<evidence type="ECO:0000256" key="2">
    <source>
        <dbReference type="ARBA" id="ARBA00023186"/>
    </source>
</evidence>
<comment type="similarity">
    <text evidence="1 3 4">Belongs to the GroES chaperonin family.</text>
</comment>
<comment type="subcellular location">
    <subcellularLocation>
        <location evidence="3">Cytoplasm</location>
    </subcellularLocation>
</comment>
<dbReference type="PANTHER" id="PTHR10772">
    <property type="entry name" value="10 KDA HEAT SHOCK PROTEIN"/>
    <property type="match status" value="1"/>
</dbReference>
<dbReference type="NCBIfam" id="NF001531">
    <property type="entry name" value="PRK00364.2-2"/>
    <property type="match status" value="1"/>
</dbReference>
<dbReference type="SMART" id="SM00883">
    <property type="entry name" value="Cpn10"/>
    <property type="match status" value="1"/>
</dbReference>
<protein>
    <recommendedName>
        <fullName evidence="3">Co-chaperonin GroES</fullName>
    </recommendedName>
    <alternativeName>
        <fullName evidence="3">10 kDa chaperonin</fullName>
    </alternativeName>
    <alternativeName>
        <fullName evidence="3">Chaperonin-10</fullName>
        <shortName evidence="3">Cpn10</shortName>
    </alternativeName>
</protein>
<dbReference type="InParanoid" id="U2DYR6"/>
<comment type="function">
    <text evidence="3 4">Together with the chaperonin GroEL, plays an essential role in assisting protein folding. The GroEL-GroES system forms a nano-cage that allows encapsulation of the non-native substrate proteins and provides a physical environment optimized to promote and accelerate protein folding. GroES binds to the apical surface of the GroEL ring, thereby capping the opening of the GroEL channel.</text>
</comment>
<keyword evidence="5" id="KW-0560">Oxidoreductase</keyword>
<comment type="caution">
    <text evidence="5">The sequence shown here is derived from an EMBL/GenBank/DDBJ whole genome shotgun (WGS) entry which is preliminary data.</text>
</comment>
<gene>
    <name evidence="3 5" type="primary">groS</name>
    <name evidence="3" type="synonym">groES</name>
    <name evidence="5" type="ORF">HLPCO_000038</name>
</gene>
<dbReference type="GO" id="GO:0051082">
    <property type="term" value="F:unfolded protein binding"/>
    <property type="evidence" value="ECO:0007669"/>
    <property type="project" value="TreeGrafter"/>
</dbReference>
<dbReference type="STRING" id="1033810.HLPCO_000038"/>
<dbReference type="PANTHER" id="PTHR10772:SF58">
    <property type="entry name" value="CO-CHAPERONIN GROES"/>
    <property type="match status" value="1"/>
</dbReference>
<reference evidence="5 6" key="1">
    <citation type="journal article" date="2011" name="J. Bacteriol.">
        <title>Genome sequence of Haloplasma contractile, an unusual contractile bacterium from a deep-sea anoxic brine lake.</title>
        <authorList>
            <person name="Antunes A."/>
            <person name="Alam I."/>
            <person name="El Dorry H."/>
            <person name="Siam R."/>
            <person name="Robertson A."/>
            <person name="Bajic V.B."/>
            <person name="Stingl U."/>
        </authorList>
    </citation>
    <scope>NUCLEOTIDE SEQUENCE [LARGE SCALE GENOMIC DNA]</scope>
    <source>
        <strain evidence="5 6">SSD-17B</strain>
    </source>
</reference>
<evidence type="ECO:0000256" key="4">
    <source>
        <dbReference type="RuleBase" id="RU000535"/>
    </source>
</evidence>
<comment type="subunit">
    <text evidence="3">Heptamer of 7 subunits arranged in a ring. Interacts with the chaperonin GroEL.</text>
</comment>